<gene>
    <name evidence="1" type="ORF">CROQUDRAFT_89605</name>
</gene>
<dbReference type="Proteomes" id="UP000886653">
    <property type="component" value="Unassembled WGS sequence"/>
</dbReference>
<dbReference type="EMBL" id="MU167231">
    <property type="protein sequence ID" value="KAG0149033.1"/>
    <property type="molecule type" value="Genomic_DNA"/>
</dbReference>
<name>A0A9P6TFR8_9BASI</name>
<accession>A0A9P6TFR8</accession>
<dbReference type="AlphaFoldDB" id="A0A9P6TFR8"/>
<keyword evidence="2" id="KW-1185">Reference proteome</keyword>
<evidence type="ECO:0000313" key="1">
    <source>
        <dbReference type="EMBL" id="KAG0149033.1"/>
    </source>
</evidence>
<organism evidence="1 2">
    <name type="scientific">Cronartium quercuum f. sp. fusiforme G11</name>
    <dbReference type="NCBI Taxonomy" id="708437"/>
    <lineage>
        <taxon>Eukaryota</taxon>
        <taxon>Fungi</taxon>
        <taxon>Dikarya</taxon>
        <taxon>Basidiomycota</taxon>
        <taxon>Pucciniomycotina</taxon>
        <taxon>Pucciniomycetes</taxon>
        <taxon>Pucciniales</taxon>
        <taxon>Coleosporiaceae</taxon>
        <taxon>Cronartium</taxon>
    </lineage>
</organism>
<sequence length="103" mass="11794">MHINCTHHRLKTSKRQGDAEPINVNIFVVVTLCPSGYSYILPLDLKSRTWEFETPSAGSNRIGVPFLLELGSKSLRHQRWCRKGLGSVWQPTSTMVFRLRIQV</sequence>
<evidence type="ECO:0000313" key="2">
    <source>
        <dbReference type="Proteomes" id="UP000886653"/>
    </source>
</evidence>
<proteinExistence type="predicted"/>
<protein>
    <submittedName>
        <fullName evidence="1">Uncharacterized protein</fullName>
    </submittedName>
</protein>
<reference evidence="1" key="1">
    <citation type="submission" date="2013-11" db="EMBL/GenBank/DDBJ databases">
        <title>Genome sequence of the fusiform rust pathogen reveals effectors for host alternation and coevolution with pine.</title>
        <authorList>
            <consortium name="DOE Joint Genome Institute"/>
            <person name="Smith K."/>
            <person name="Pendleton A."/>
            <person name="Kubisiak T."/>
            <person name="Anderson C."/>
            <person name="Salamov A."/>
            <person name="Aerts A."/>
            <person name="Riley R."/>
            <person name="Clum A."/>
            <person name="Lindquist E."/>
            <person name="Ence D."/>
            <person name="Campbell M."/>
            <person name="Kronenberg Z."/>
            <person name="Feau N."/>
            <person name="Dhillon B."/>
            <person name="Hamelin R."/>
            <person name="Burleigh J."/>
            <person name="Smith J."/>
            <person name="Yandell M."/>
            <person name="Nelson C."/>
            <person name="Grigoriev I."/>
            <person name="Davis J."/>
        </authorList>
    </citation>
    <scope>NUCLEOTIDE SEQUENCE</scope>
    <source>
        <strain evidence="1">G11</strain>
    </source>
</reference>
<comment type="caution">
    <text evidence="1">The sequence shown here is derived from an EMBL/GenBank/DDBJ whole genome shotgun (WGS) entry which is preliminary data.</text>
</comment>